<evidence type="ECO:0000259" key="2">
    <source>
        <dbReference type="Pfam" id="PF12937"/>
    </source>
</evidence>
<dbReference type="SUPFAM" id="SSF81383">
    <property type="entry name" value="F-box domain"/>
    <property type="match status" value="1"/>
</dbReference>
<gene>
    <name evidence="3" type="ORF">HanXRQr2_Chr08g0360351</name>
</gene>
<dbReference type="AlphaFoldDB" id="A0A9K3IHK1"/>
<reference evidence="3" key="1">
    <citation type="journal article" date="2017" name="Nature">
        <title>The sunflower genome provides insights into oil metabolism, flowering and Asterid evolution.</title>
        <authorList>
            <person name="Badouin H."/>
            <person name="Gouzy J."/>
            <person name="Grassa C.J."/>
            <person name="Murat F."/>
            <person name="Staton S.E."/>
            <person name="Cottret L."/>
            <person name="Lelandais-Briere C."/>
            <person name="Owens G.L."/>
            <person name="Carrere S."/>
            <person name="Mayjonade B."/>
            <person name="Legrand L."/>
            <person name="Gill N."/>
            <person name="Kane N.C."/>
            <person name="Bowers J.E."/>
            <person name="Hubner S."/>
            <person name="Bellec A."/>
            <person name="Berard A."/>
            <person name="Berges H."/>
            <person name="Blanchet N."/>
            <person name="Boniface M.C."/>
            <person name="Brunel D."/>
            <person name="Catrice O."/>
            <person name="Chaidir N."/>
            <person name="Claudel C."/>
            <person name="Donnadieu C."/>
            <person name="Faraut T."/>
            <person name="Fievet G."/>
            <person name="Helmstetter N."/>
            <person name="King M."/>
            <person name="Knapp S.J."/>
            <person name="Lai Z."/>
            <person name="Le Paslier M.C."/>
            <person name="Lippi Y."/>
            <person name="Lorenzon L."/>
            <person name="Mandel J.R."/>
            <person name="Marage G."/>
            <person name="Marchand G."/>
            <person name="Marquand E."/>
            <person name="Bret-Mestries E."/>
            <person name="Morien E."/>
            <person name="Nambeesan S."/>
            <person name="Nguyen T."/>
            <person name="Pegot-Espagnet P."/>
            <person name="Pouilly N."/>
            <person name="Raftis F."/>
            <person name="Sallet E."/>
            <person name="Schiex T."/>
            <person name="Thomas J."/>
            <person name="Vandecasteele C."/>
            <person name="Vares D."/>
            <person name="Vear F."/>
            <person name="Vautrin S."/>
            <person name="Crespi M."/>
            <person name="Mangin B."/>
            <person name="Burke J.M."/>
            <person name="Salse J."/>
            <person name="Munos S."/>
            <person name="Vincourt P."/>
            <person name="Rieseberg L.H."/>
            <person name="Langlade N.B."/>
        </authorList>
    </citation>
    <scope>NUCLEOTIDE SEQUENCE</scope>
    <source>
        <tissue evidence="3">Leaves</tissue>
    </source>
</reference>
<sequence length="180" mass="20768">MKKKKMKNDELPLSLIESNILPRLPAKSVGRCMCVCKQWKSFLSTPMFARMHLRHVTINDYNDVVGFYTDSSNDYKLLYLINGARNGAYIYSNRLDSWRKIDFSVGTACSERPQSTLCGKFVYFKASHRWIICFDVKTEKFRKIQCPPVPGGAKSYRRSLVVLHGCIHLCVSYKIIINDI</sequence>
<feature type="domain" description="F-box associated beta-propeller type 1" evidence="1">
    <location>
        <begin position="59"/>
        <end position="163"/>
    </location>
</feature>
<dbReference type="InterPro" id="IPR001810">
    <property type="entry name" value="F-box_dom"/>
</dbReference>
<dbReference type="InterPro" id="IPR050796">
    <property type="entry name" value="SCF_F-box_component"/>
</dbReference>
<dbReference type="EMBL" id="MNCJ02000323">
    <property type="protein sequence ID" value="KAF5797156.1"/>
    <property type="molecule type" value="Genomic_DNA"/>
</dbReference>
<accession>A0A9K3IHK1</accession>
<dbReference type="Gramene" id="mRNA:HanXRQr2_Chr08g0360351">
    <property type="protein sequence ID" value="CDS:HanXRQr2_Chr08g0360351.1"/>
    <property type="gene ID" value="HanXRQr2_Chr08g0360351"/>
</dbReference>
<evidence type="ECO:0000313" key="3">
    <source>
        <dbReference type="EMBL" id="KAF5797156.1"/>
    </source>
</evidence>
<reference evidence="3" key="2">
    <citation type="submission" date="2020-06" db="EMBL/GenBank/DDBJ databases">
        <title>Helianthus annuus Genome sequencing and assembly Release 2.</title>
        <authorList>
            <person name="Gouzy J."/>
            <person name="Langlade N."/>
            <person name="Munos S."/>
        </authorList>
    </citation>
    <scope>NUCLEOTIDE SEQUENCE</scope>
    <source>
        <tissue evidence="3">Leaves</tissue>
    </source>
</reference>
<dbReference type="InterPro" id="IPR006527">
    <property type="entry name" value="F-box-assoc_dom_typ1"/>
</dbReference>
<organism evidence="3 4">
    <name type="scientific">Helianthus annuus</name>
    <name type="common">Common sunflower</name>
    <dbReference type="NCBI Taxonomy" id="4232"/>
    <lineage>
        <taxon>Eukaryota</taxon>
        <taxon>Viridiplantae</taxon>
        <taxon>Streptophyta</taxon>
        <taxon>Embryophyta</taxon>
        <taxon>Tracheophyta</taxon>
        <taxon>Spermatophyta</taxon>
        <taxon>Magnoliopsida</taxon>
        <taxon>eudicotyledons</taxon>
        <taxon>Gunneridae</taxon>
        <taxon>Pentapetalae</taxon>
        <taxon>asterids</taxon>
        <taxon>campanulids</taxon>
        <taxon>Asterales</taxon>
        <taxon>Asteraceae</taxon>
        <taxon>Asteroideae</taxon>
        <taxon>Heliantheae alliance</taxon>
        <taxon>Heliantheae</taxon>
        <taxon>Helianthus</taxon>
    </lineage>
</organism>
<dbReference type="Proteomes" id="UP000215914">
    <property type="component" value="Unassembled WGS sequence"/>
</dbReference>
<dbReference type="PANTHER" id="PTHR31672">
    <property type="entry name" value="BNACNNG10540D PROTEIN"/>
    <property type="match status" value="1"/>
</dbReference>
<name>A0A9K3IHK1_HELAN</name>
<keyword evidence="4" id="KW-1185">Reference proteome</keyword>
<dbReference type="InterPro" id="IPR036047">
    <property type="entry name" value="F-box-like_dom_sf"/>
</dbReference>
<dbReference type="PANTHER" id="PTHR31672:SF13">
    <property type="entry name" value="F-BOX PROTEIN CPR30-LIKE"/>
    <property type="match status" value="1"/>
</dbReference>
<proteinExistence type="predicted"/>
<dbReference type="Gene3D" id="1.20.1280.50">
    <property type="match status" value="1"/>
</dbReference>
<comment type="caution">
    <text evidence="3">The sequence shown here is derived from an EMBL/GenBank/DDBJ whole genome shotgun (WGS) entry which is preliminary data.</text>
</comment>
<evidence type="ECO:0000313" key="4">
    <source>
        <dbReference type="Proteomes" id="UP000215914"/>
    </source>
</evidence>
<evidence type="ECO:0000259" key="1">
    <source>
        <dbReference type="Pfam" id="PF07734"/>
    </source>
</evidence>
<protein>
    <submittedName>
        <fullName evidence="3">F-box domain-containing protein</fullName>
    </submittedName>
</protein>
<feature type="domain" description="F-box" evidence="2">
    <location>
        <begin position="19"/>
        <end position="51"/>
    </location>
</feature>
<dbReference type="Pfam" id="PF07734">
    <property type="entry name" value="FBA_1"/>
    <property type="match status" value="1"/>
</dbReference>
<dbReference type="Pfam" id="PF12937">
    <property type="entry name" value="F-box-like"/>
    <property type="match status" value="1"/>
</dbReference>